<dbReference type="CDD" id="cd14727">
    <property type="entry name" value="ChanN-like"/>
    <property type="match status" value="1"/>
</dbReference>
<gene>
    <name evidence="3" type="ORF">DNU06_01860</name>
</gene>
<organism evidence="3 4">
    <name type="scientific">Putridiphycobacter roseus</name>
    <dbReference type="NCBI Taxonomy" id="2219161"/>
    <lineage>
        <taxon>Bacteria</taxon>
        <taxon>Pseudomonadati</taxon>
        <taxon>Bacteroidota</taxon>
        <taxon>Flavobacteriia</taxon>
        <taxon>Flavobacteriales</taxon>
        <taxon>Crocinitomicaceae</taxon>
        <taxon>Putridiphycobacter</taxon>
    </lineage>
</organism>
<evidence type="ECO:0000256" key="1">
    <source>
        <dbReference type="SAM" id="SignalP"/>
    </source>
</evidence>
<sequence length="284" mass="32948">MKLIFVLFLSLTSFFTNAKTIEAFKIYNQSGKEISFDKVLKVIKTKSYIFFGEYHNNAVSHWLELELTQHLYTLHQQKLVLGAEMFEADNQYILNEYLSGYISPRNFQNEMRLWENYNTDYKPMVEFAKDKGLKFIATNIPRRYANMVYKKGMESLDQLSEMAKSFIAPLSDFKFDSTVTCYKEMIEMEHGGIGMAKAQAMKDATMAYFILKNANPQTVFLHFNGSYHSNNYEGIIHYLKQRVDLAQIANFTTVTQENIDTLESENIGLADFIICVKSNFTNTH</sequence>
<accession>A0A2W1NM95</accession>
<dbReference type="EMBL" id="QKSB01000001">
    <property type="protein sequence ID" value="PZE18976.1"/>
    <property type="molecule type" value="Genomic_DNA"/>
</dbReference>
<dbReference type="Proteomes" id="UP000249248">
    <property type="component" value="Unassembled WGS sequence"/>
</dbReference>
<dbReference type="Gene3D" id="3.40.50.11550">
    <property type="match status" value="1"/>
</dbReference>
<evidence type="ECO:0000259" key="2">
    <source>
        <dbReference type="Pfam" id="PF04187"/>
    </source>
</evidence>
<dbReference type="OrthoDB" id="1680202at2"/>
<feature type="signal peptide" evidence="1">
    <location>
        <begin position="1"/>
        <end position="18"/>
    </location>
</feature>
<comment type="caution">
    <text evidence="3">The sequence shown here is derived from an EMBL/GenBank/DDBJ whole genome shotgun (WGS) entry which is preliminary data.</text>
</comment>
<dbReference type="Pfam" id="PF04187">
    <property type="entry name" value="Cofac_haem_bdg"/>
    <property type="match status" value="1"/>
</dbReference>
<keyword evidence="4" id="KW-1185">Reference proteome</keyword>
<dbReference type="AlphaFoldDB" id="A0A2W1NM95"/>
<proteinExistence type="predicted"/>
<dbReference type="InterPro" id="IPR007314">
    <property type="entry name" value="Cofac_haem-bd_dom"/>
</dbReference>
<feature type="chain" id="PRO_5016169309" evidence="1">
    <location>
        <begin position="19"/>
        <end position="284"/>
    </location>
</feature>
<keyword evidence="1" id="KW-0732">Signal</keyword>
<protein>
    <submittedName>
        <fullName evidence="3">Iron-regulated protein</fullName>
    </submittedName>
</protein>
<dbReference type="SUPFAM" id="SSF159501">
    <property type="entry name" value="EreA/ChaN-like"/>
    <property type="match status" value="1"/>
</dbReference>
<reference evidence="3 4" key="1">
    <citation type="submission" date="2018-06" db="EMBL/GenBank/DDBJ databases">
        <title>The draft genome sequence of Crocinitomix sp. SM1701.</title>
        <authorList>
            <person name="Zhang X."/>
        </authorList>
    </citation>
    <scope>NUCLEOTIDE SEQUENCE [LARGE SCALE GENOMIC DNA]</scope>
    <source>
        <strain evidence="3 4">SM1701</strain>
    </source>
</reference>
<name>A0A2W1NM95_9FLAO</name>
<dbReference type="RefSeq" id="WP_111061875.1">
    <property type="nucleotide sequence ID" value="NZ_JBHUCU010000007.1"/>
</dbReference>
<evidence type="ECO:0000313" key="4">
    <source>
        <dbReference type="Proteomes" id="UP000249248"/>
    </source>
</evidence>
<evidence type="ECO:0000313" key="3">
    <source>
        <dbReference type="EMBL" id="PZE18976.1"/>
    </source>
</evidence>
<feature type="domain" description="Haem-binding uptake Tiki superfamily ChaN" evidence="2">
    <location>
        <begin position="40"/>
        <end position="239"/>
    </location>
</feature>